<evidence type="ECO:0000259" key="4">
    <source>
        <dbReference type="PROSITE" id="PS51127"/>
    </source>
</evidence>
<proteinExistence type="inferred from homology"/>
<dbReference type="PROSITE" id="PS51127">
    <property type="entry name" value="BIG1"/>
    <property type="match status" value="1"/>
</dbReference>
<dbReference type="InterPro" id="IPR013783">
    <property type="entry name" value="Ig-like_fold"/>
</dbReference>
<keyword evidence="6" id="KW-1185">Reference proteome</keyword>
<comment type="caution">
    <text evidence="5">The sequence shown here is derived from an EMBL/GenBank/DDBJ whole genome shotgun (WGS) entry which is preliminary data.</text>
</comment>
<evidence type="ECO:0000313" key="5">
    <source>
        <dbReference type="EMBL" id="MBE7694844.1"/>
    </source>
</evidence>
<dbReference type="Pfam" id="PF09134">
    <property type="entry name" value="Invasin_D3"/>
    <property type="match status" value="1"/>
</dbReference>
<evidence type="ECO:0000256" key="3">
    <source>
        <dbReference type="SAM" id="SignalP"/>
    </source>
</evidence>
<dbReference type="SUPFAM" id="SSF49373">
    <property type="entry name" value="Invasin/intimin cell-adhesion fragments"/>
    <property type="match status" value="1"/>
</dbReference>
<dbReference type="NCBIfam" id="TIGR04131">
    <property type="entry name" value="Bac_Flav_CTERM"/>
    <property type="match status" value="1"/>
</dbReference>
<feature type="signal peptide" evidence="3">
    <location>
        <begin position="1"/>
        <end position="18"/>
    </location>
</feature>
<feature type="compositionally biased region" description="Polar residues" evidence="2">
    <location>
        <begin position="337"/>
        <end position="361"/>
    </location>
</feature>
<protein>
    <submittedName>
        <fullName evidence="5">T9SS type B sorting domain-containing protein</fullName>
    </submittedName>
</protein>
<dbReference type="RefSeq" id="WP_193702165.1">
    <property type="nucleotide sequence ID" value="NZ_JAFMUT010000004.1"/>
</dbReference>
<dbReference type="Pfam" id="PF13585">
    <property type="entry name" value="CHU_C"/>
    <property type="match status" value="1"/>
</dbReference>
<feature type="region of interest" description="Disordered" evidence="2">
    <location>
        <begin position="321"/>
        <end position="361"/>
    </location>
</feature>
<comment type="similarity">
    <text evidence="1">Belongs to the intimin/invasin family.</text>
</comment>
<evidence type="ECO:0000256" key="1">
    <source>
        <dbReference type="ARBA" id="ARBA00010116"/>
    </source>
</evidence>
<accession>A0AAP1REJ0</accession>
<dbReference type="EMBL" id="WXXV01000005">
    <property type="protein sequence ID" value="MBE7694844.1"/>
    <property type="molecule type" value="Genomic_DNA"/>
</dbReference>
<name>A0AAP1REJ0_9FLAO</name>
<sequence>MKKIILLVLSFLATTIYAQGNQVTVGTPKCGNSISKAAPARYDYVLEKENSWASMLYNASQISASGAIKGLAFYADCTTPNECTFDTAKNQKIYLKEVDFNQFNSTSEPDLSTFTKVYDGDITWKRGLIGQIENSKTQIAFDTEFKYSGKKSLVVYFSNENNTPLGGYMGCGTSPSFLWDDKAGEKSIIYENFKKGEKIASGSFGKERPVTRFYFDEMNTEDFTPSEQKATITADTKTIRANGVSSSLITVQLYNKDGSILKYANQRVTLSTTAGVLGSVMDKKDGTYTAYLTSSTEEETAVISGMLNGVMIRDTEEVKFTKNKNTGAEEAEEENETPSTDNGTKSNNLVQGFSPNNDGTNDTWQIFSNTDIATKYPNNSLFIFNRLGYQVYDAAPYKDDWNGESNGKITVSKDAKLPVGSYYFIFNTGQDKEIIKGWVQINY</sequence>
<dbReference type="Proteomes" id="UP000806077">
    <property type="component" value="Unassembled WGS sequence"/>
</dbReference>
<dbReference type="Gene3D" id="2.60.40.10">
    <property type="entry name" value="Immunoglobulins"/>
    <property type="match status" value="1"/>
</dbReference>
<feature type="domain" description="Big-1" evidence="4">
    <location>
        <begin position="229"/>
        <end position="321"/>
    </location>
</feature>
<dbReference type="InterPro" id="IPR003344">
    <property type="entry name" value="Big_1_dom"/>
</dbReference>
<evidence type="ECO:0000256" key="2">
    <source>
        <dbReference type="SAM" id="MobiDB-lite"/>
    </source>
</evidence>
<gene>
    <name evidence="5" type="ORF">F7645_05320</name>
</gene>
<organism evidence="5 6">
    <name type="scientific">Tenacibaculum finnmarkense genomovar finnmarkense</name>
    <dbReference type="NCBI Taxonomy" id="1458503"/>
    <lineage>
        <taxon>Bacteria</taxon>
        <taxon>Pseudomonadati</taxon>
        <taxon>Bacteroidota</taxon>
        <taxon>Flavobacteriia</taxon>
        <taxon>Flavobacteriales</taxon>
        <taxon>Flavobacteriaceae</taxon>
        <taxon>Tenacibaculum</taxon>
        <taxon>Tenacibaculum finnmarkense</taxon>
    </lineage>
</organism>
<dbReference type="InterPro" id="IPR015217">
    <property type="entry name" value="Invasin_dom_3"/>
</dbReference>
<dbReference type="InterPro" id="IPR008964">
    <property type="entry name" value="Invasin/intimin_cell_adhesion"/>
</dbReference>
<reference evidence="5 6" key="1">
    <citation type="journal article" date="2020" name="Int. J. Syst. Evol. Microbiol.">
        <title>Tenacibaculum piscium sp. nov., isolated from skin ulcers of sea-farmed fish, and description of Tenacibaculum finnmarkense sp. nov. with subdivision into genomovars finnmarkense and ulcerans.</title>
        <authorList>
            <person name="Olsen A.B."/>
            <person name="Spilsberg B."/>
            <person name="Nilsen H.K."/>
            <person name="Lagesen K."/>
            <person name="Gulla S."/>
            <person name="Avendano-Herrera R."/>
            <person name="Irgang R."/>
            <person name="Duchaud E."/>
            <person name="Colquhoun D.J."/>
        </authorList>
    </citation>
    <scope>NUCLEOTIDE SEQUENCE [LARGE SCALE GENOMIC DNA]</scope>
    <source>
        <strain evidence="5 6">TNO037</strain>
    </source>
</reference>
<dbReference type="AlphaFoldDB" id="A0AAP1REJ0"/>
<dbReference type="InterPro" id="IPR026341">
    <property type="entry name" value="T9SS_type_B"/>
</dbReference>
<evidence type="ECO:0000313" key="6">
    <source>
        <dbReference type="Proteomes" id="UP000806077"/>
    </source>
</evidence>
<keyword evidence="3" id="KW-0732">Signal</keyword>
<feature type="chain" id="PRO_5042867310" evidence="3">
    <location>
        <begin position="19"/>
        <end position="443"/>
    </location>
</feature>